<evidence type="ECO:0000313" key="2">
    <source>
        <dbReference type="Proteomes" id="UP001430953"/>
    </source>
</evidence>
<dbReference type="AlphaFoldDB" id="A0AAW2EQA0"/>
<protein>
    <recommendedName>
        <fullName evidence="3">THAP-type domain-containing protein</fullName>
    </recommendedName>
</protein>
<evidence type="ECO:0008006" key="3">
    <source>
        <dbReference type="Google" id="ProtNLM"/>
    </source>
</evidence>
<accession>A0AAW2EQA0</accession>
<gene>
    <name evidence="1" type="ORF">PUN28_016625</name>
</gene>
<name>A0AAW2EQA0_9HYME</name>
<reference evidence="1 2" key="1">
    <citation type="submission" date="2023-03" db="EMBL/GenBank/DDBJ databases">
        <title>High recombination rates correlate with genetic variation in Cardiocondyla obscurior ants.</title>
        <authorList>
            <person name="Errbii M."/>
        </authorList>
    </citation>
    <scope>NUCLEOTIDE SEQUENCE [LARGE SCALE GENOMIC DNA]</scope>
    <source>
        <strain evidence="1">Alpha-2009</strain>
        <tissue evidence="1">Whole body</tissue>
    </source>
</reference>
<keyword evidence="2" id="KW-1185">Reference proteome</keyword>
<sequence length="84" mass="9674">MNRALLGEVSLKISKIQLIRSGFVDTLNARFICRENFSNESFYETIDASTPETKLRNKSFNANGNRTSISHLDYFITNLNYLIH</sequence>
<proteinExistence type="predicted"/>
<dbReference type="EMBL" id="JADYXP020000019">
    <property type="protein sequence ID" value="KAL0105095.1"/>
    <property type="molecule type" value="Genomic_DNA"/>
</dbReference>
<dbReference type="Proteomes" id="UP001430953">
    <property type="component" value="Unassembled WGS sequence"/>
</dbReference>
<comment type="caution">
    <text evidence="1">The sequence shown here is derived from an EMBL/GenBank/DDBJ whole genome shotgun (WGS) entry which is preliminary data.</text>
</comment>
<evidence type="ECO:0000313" key="1">
    <source>
        <dbReference type="EMBL" id="KAL0105095.1"/>
    </source>
</evidence>
<organism evidence="1 2">
    <name type="scientific">Cardiocondyla obscurior</name>
    <dbReference type="NCBI Taxonomy" id="286306"/>
    <lineage>
        <taxon>Eukaryota</taxon>
        <taxon>Metazoa</taxon>
        <taxon>Ecdysozoa</taxon>
        <taxon>Arthropoda</taxon>
        <taxon>Hexapoda</taxon>
        <taxon>Insecta</taxon>
        <taxon>Pterygota</taxon>
        <taxon>Neoptera</taxon>
        <taxon>Endopterygota</taxon>
        <taxon>Hymenoptera</taxon>
        <taxon>Apocrita</taxon>
        <taxon>Aculeata</taxon>
        <taxon>Formicoidea</taxon>
        <taxon>Formicidae</taxon>
        <taxon>Myrmicinae</taxon>
        <taxon>Cardiocondyla</taxon>
    </lineage>
</organism>